<evidence type="ECO:0000256" key="2">
    <source>
        <dbReference type="ARBA" id="ARBA00022670"/>
    </source>
</evidence>
<dbReference type="AlphaFoldDB" id="A0A544QNU2"/>
<dbReference type="InterPro" id="IPR022764">
    <property type="entry name" value="Peptidase_S54_rhomboid_dom"/>
</dbReference>
<dbReference type="GO" id="GO:0016020">
    <property type="term" value="C:membrane"/>
    <property type="evidence" value="ECO:0007669"/>
    <property type="project" value="UniProtKB-SubCell"/>
</dbReference>
<keyword evidence="2 11" id="KW-0645">Protease</keyword>
<evidence type="ECO:0000256" key="3">
    <source>
        <dbReference type="ARBA" id="ARBA00022692"/>
    </source>
</evidence>
<dbReference type="OrthoDB" id="205934at2157"/>
<proteinExistence type="predicted"/>
<feature type="transmembrane region" description="Helical" evidence="9">
    <location>
        <begin position="55"/>
        <end position="79"/>
    </location>
</feature>
<evidence type="ECO:0000256" key="9">
    <source>
        <dbReference type="SAM" id="Phobius"/>
    </source>
</evidence>
<feature type="transmembrane region" description="Helical" evidence="9">
    <location>
        <begin position="148"/>
        <end position="167"/>
    </location>
</feature>
<evidence type="ECO:0000256" key="7">
    <source>
        <dbReference type="ARBA" id="ARBA00023136"/>
    </source>
</evidence>
<name>A0A544QNU2_9EURY</name>
<dbReference type="Gene3D" id="1.20.1540.10">
    <property type="entry name" value="Rhomboid-like"/>
    <property type="match status" value="1"/>
</dbReference>
<protein>
    <submittedName>
        <fullName evidence="11">Rhomboid family intramembrane serine protease</fullName>
    </submittedName>
</protein>
<evidence type="ECO:0000313" key="12">
    <source>
        <dbReference type="Proteomes" id="UP000315385"/>
    </source>
</evidence>
<gene>
    <name evidence="11" type="ORF">EWF95_08655</name>
</gene>
<dbReference type="InterPro" id="IPR035952">
    <property type="entry name" value="Rhomboid-like_sf"/>
</dbReference>
<dbReference type="EMBL" id="SESI01000002">
    <property type="protein sequence ID" value="TQQ80544.1"/>
    <property type="molecule type" value="Genomic_DNA"/>
</dbReference>
<evidence type="ECO:0000256" key="5">
    <source>
        <dbReference type="ARBA" id="ARBA00022825"/>
    </source>
</evidence>
<sequence>MGRVQAFLSKKRVTFSLILVFLVTYPLELLIITQFGIETFEFWFLFPPGFEPTPAWILALFAHGTTLHLAGNILGVLVYGLVLERYVAGSTYLTVYMLTGILAGLIHTNFTGSTGAGASGAIMGIFGFYAIVYIAMYRPDEEIDPSESIRYTLAILGPPVIVAQYAIDIYVNNGGYVHVAGGIIGILLGLVFVGSQVENPVSNLIELAKEAPFRTALLVLVVAETVVIVYLLIATPENPSISTAIQAGATIILVLITIWYANHTRRSAKLFRRELELETQRNHAETLQSRISTWLEDFPAVGETDVPLFADRDSMYAVPESLRDDPYFEDLTTNHASDIQDSVGRIDDLYTEFLDIRDDFVDNLSIDEHTNMRQIDILEENYAKWLFERVLLLERTDKDKKDLKSAVGDAFETKALEEDDYFRLIGDTDQFRKRAIMLYHYKRSFAKGRKDPYMFRIYATGPQRHIDEIESVTGYSDAVGASELLDDIETELRELEKQLIEYNEAPRFEGECDLILDID</sequence>
<keyword evidence="6 9" id="KW-1133">Transmembrane helix</keyword>
<feature type="transmembrane region" description="Helical" evidence="9">
    <location>
        <begin position="12"/>
        <end position="35"/>
    </location>
</feature>
<feature type="transmembrane region" description="Helical" evidence="9">
    <location>
        <begin position="215"/>
        <end position="235"/>
    </location>
</feature>
<evidence type="ECO:0000259" key="10">
    <source>
        <dbReference type="Pfam" id="PF01694"/>
    </source>
</evidence>
<dbReference type="RefSeq" id="WP_142443656.1">
    <property type="nucleotide sequence ID" value="NZ_SESI01000002.1"/>
</dbReference>
<evidence type="ECO:0000256" key="1">
    <source>
        <dbReference type="ARBA" id="ARBA00004141"/>
    </source>
</evidence>
<dbReference type="GO" id="GO:0004252">
    <property type="term" value="F:serine-type endopeptidase activity"/>
    <property type="evidence" value="ECO:0007669"/>
    <property type="project" value="InterPro"/>
</dbReference>
<comment type="subcellular location">
    <subcellularLocation>
        <location evidence="1">Membrane</location>
        <topology evidence="1">Multi-pass membrane protein</topology>
    </subcellularLocation>
</comment>
<reference evidence="11 12" key="1">
    <citation type="submission" date="2019-02" db="EMBL/GenBank/DDBJ databases">
        <title>Halonotius sp. a new haloqrchaeon isolated from saline water.</title>
        <authorList>
            <person name="Duran-Viseras A."/>
            <person name="Sanchez-Porro C."/>
            <person name="Ventosa A."/>
        </authorList>
    </citation>
    <scope>NUCLEOTIDE SEQUENCE [LARGE SCALE GENOMIC DNA]</scope>
    <source>
        <strain evidence="11 12">F9-27</strain>
    </source>
</reference>
<feature type="transmembrane region" description="Helical" evidence="9">
    <location>
        <begin position="241"/>
        <end position="262"/>
    </location>
</feature>
<feature type="transmembrane region" description="Helical" evidence="9">
    <location>
        <begin position="116"/>
        <end position="136"/>
    </location>
</feature>
<organism evidence="11 12">
    <name type="scientific">Halonotius roseus</name>
    <dbReference type="NCBI Taxonomy" id="2511997"/>
    <lineage>
        <taxon>Archaea</taxon>
        <taxon>Methanobacteriati</taxon>
        <taxon>Methanobacteriota</taxon>
        <taxon>Stenosarchaea group</taxon>
        <taxon>Halobacteria</taxon>
        <taxon>Halobacteriales</taxon>
        <taxon>Haloferacaceae</taxon>
        <taxon>Halonotius</taxon>
    </lineage>
</organism>
<keyword evidence="4" id="KW-0378">Hydrolase</keyword>
<evidence type="ECO:0000256" key="4">
    <source>
        <dbReference type="ARBA" id="ARBA00022801"/>
    </source>
</evidence>
<dbReference type="PANTHER" id="PTHR22936:SF69">
    <property type="entry name" value="RHOMBOID-LIKE PROTEIN"/>
    <property type="match status" value="1"/>
</dbReference>
<dbReference type="SUPFAM" id="SSF144091">
    <property type="entry name" value="Rhomboid-like"/>
    <property type="match status" value="1"/>
</dbReference>
<dbReference type="GO" id="GO:0006508">
    <property type="term" value="P:proteolysis"/>
    <property type="evidence" value="ECO:0007669"/>
    <property type="project" value="UniProtKB-KW"/>
</dbReference>
<feature type="coiled-coil region" evidence="8">
    <location>
        <begin position="478"/>
        <end position="505"/>
    </location>
</feature>
<evidence type="ECO:0000256" key="8">
    <source>
        <dbReference type="SAM" id="Coils"/>
    </source>
</evidence>
<dbReference type="InterPro" id="IPR002610">
    <property type="entry name" value="Peptidase_S54_rhomboid-like"/>
</dbReference>
<feature type="transmembrane region" description="Helical" evidence="9">
    <location>
        <begin position="91"/>
        <end position="110"/>
    </location>
</feature>
<keyword evidence="7 9" id="KW-0472">Membrane</keyword>
<keyword evidence="3 9" id="KW-0812">Transmembrane</keyword>
<feature type="transmembrane region" description="Helical" evidence="9">
    <location>
        <begin position="173"/>
        <end position="194"/>
    </location>
</feature>
<evidence type="ECO:0000313" key="11">
    <source>
        <dbReference type="EMBL" id="TQQ80544.1"/>
    </source>
</evidence>
<accession>A0A544QNU2</accession>
<dbReference type="PANTHER" id="PTHR22936">
    <property type="entry name" value="RHOMBOID-RELATED"/>
    <property type="match status" value="1"/>
</dbReference>
<evidence type="ECO:0000256" key="6">
    <source>
        <dbReference type="ARBA" id="ARBA00022989"/>
    </source>
</evidence>
<keyword evidence="12" id="KW-1185">Reference proteome</keyword>
<feature type="domain" description="Peptidase S54 rhomboid" evidence="10">
    <location>
        <begin position="56"/>
        <end position="193"/>
    </location>
</feature>
<keyword evidence="8" id="KW-0175">Coiled coil</keyword>
<dbReference type="Proteomes" id="UP000315385">
    <property type="component" value="Unassembled WGS sequence"/>
</dbReference>
<keyword evidence="5" id="KW-0720">Serine protease</keyword>
<dbReference type="Pfam" id="PF01694">
    <property type="entry name" value="Rhomboid"/>
    <property type="match status" value="1"/>
</dbReference>
<comment type="caution">
    <text evidence="11">The sequence shown here is derived from an EMBL/GenBank/DDBJ whole genome shotgun (WGS) entry which is preliminary data.</text>
</comment>